<dbReference type="InterPro" id="IPR058032">
    <property type="entry name" value="CDP1-like_a_solenoid_1"/>
</dbReference>
<accession>D3EPQ7</accession>
<dbReference type="CDD" id="cd06257">
    <property type="entry name" value="DnaJ"/>
    <property type="match status" value="1"/>
</dbReference>
<dbReference type="EMBL" id="CP001842">
    <property type="protein sequence ID" value="ADB95457.1"/>
    <property type="molecule type" value="Genomic_DNA"/>
</dbReference>
<sequence length="721" mass="83489">MHIPLDYYRILGVSPDTIDEQLHQAYQDRTTQLPHCEYSEDVIQKRISLLNEAYQVLSDPITRTDYESNFLKLVFSSTNKSFVPDHKQSDIVTQEQNSIKSSSIDIHEDYFSGALLILYELSEYELVIQYGENHLQSFPKNVEDSGLKSIKMDVILSISLAYLEITRQLWHDKTYEKAAAAGLKGLAFLEKNRFFLSIQEEICSELNKLRPYRILELLAYPIHYQTLRQKGINLLKSMLEDRHKINEQTKSLSNLKTNDFLSFLQQIRIHLTIDEQKQIFVDTYKNSSSLVASYLKVYILIALGFFRKKPFLILEAQTILENLESHQKVAIEQTVVALLLGQTQLAEKILLNKVKNEPILNFIRVNSQGSPDLLPGLCLYSEIWLKTEVYNSFRDLKELPISLQEYFLDKQVQTYLDGFVKLDRKDDLTPATDTFKKSSQYYNYRQNLQKFQPTSLTSFPNSLSTENPTIPLSSKTKKTYKVQNNLSVSNVKNYVRNFTKKVIRVQFNKGVLSTTQLLKILLKNNYVESCYFILKSRKNILIILGGVSLTSTCLVLAYKINSPLFALERNQYKVSLIQPLINIPLANKQIVKTTGVLTPRGFHQLIKVWLSSKSKAFGENHDIDSLNKILVDPLLSKWRNHAQKLKQSQSYWVYSHNITVNSLKSNQNNLDQVTGEADIKETGQYYHQGTMSYSYDDILRVQYTLLRRNNRWLIQEIDVIN</sequence>
<feature type="domain" description="J" evidence="1">
    <location>
        <begin position="6"/>
        <end position="70"/>
    </location>
</feature>
<dbReference type="SUPFAM" id="SSF46565">
    <property type="entry name" value="Chaperone J-domain"/>
    <property type="match status" value="1"/>
</dbReference>
<gene>
    <name evidence="2" type="ordered locus">UCYN_07640</name>
</gene>
<name>D3EPQ7_ATETH</name>
<dbReference type="InterPro" id="IPR036869">
    <property type="entry name" value="J_dom_sf"/>
</dbReference>
<reference evidence="2 3" key="1">
    <citation type="journal article" date="2010" name="Nature">
        <title>Metabolic streamlining in an open-ocean nitrogen-fixing cyanobacterium.</title>
        <authorList>
            <person name="Tripp H.J."/>
            <person name="Bench S.R."/>
            <person name="Turk K.A."/>
            <person name="Foster R.A."/>
            <person name="Desany B.A."/>
            <person name="Niazi F."/>
            <person name="Affourtit J.P."/>
            <person name="Zehr J.P."/>
        </authorList>
    </citation>
    <scope>NUCLEOTIDE SEQUENCE [LARGE SCALE GENOMIC DNA]</scope>
    <source>
        <strain evidence="3">ALOHA</strain>
    </source>
</reference>
<dbReference type="KEGG" id="cyu:UCYN_07640"/>
<dbReference type="PROSITE" id="PS50076">
    <property type="entry name" value="DNAJ_2"/>
    <property type="match status" value="1"/>
</dbReference>
<protein>
    <submittedName>
        <fullName evidence="2">DnaJ-class molecular chaperone with C-terminal Zn finger domain</fullName>
    </submittedName>
</protein>
<dbReference type="AlphaFoldDB" id="D3EPQ7"/>
<dbReference type="InterPro" id="IPR057137">
    <property type="entry name" value="CDP1-like_a_solenoid_2"/>
</dbReference>
<dbReference type="SMR" id="D3EPQ7"/>
<evidence type="ECO:0000259" key="1">
    <source>
        <dbReference type="PROSITE" id="PS50076"/>
    </source>
</evidence>
<dbReference type="InterPro" id="IPR044685">
    <property type="entry name" value="CPD1-like"/>
</dbReference>
<organism evidence="3">
    <name type="scientific">Atelocyanobacterium thalassa (isolate ALOHA)</name>
    <dbReference type="NCBI Taxonomy" id="1453429"/>
    <lineage>
        <taxon>Bacteria</taxon>
        <taxon>Bacillati</taxon>
        <taxon>Cyanobacteriota</taxon>
        <taxon>Cyanophyceae</taxon>
        <taxon>Oscillatoriophycideae</taxon>
        <taxon>Chroococcales</taxon>
        <taxon>Aphanothecaceae</taxon>
        <taxon>Candidatus Atelocyanobacterium</taxon>
        <taxon>Candidatus Atelocyanobacterium thalassae</taxon>
    </lineage>
</organism>
<dbReference type="OrthoDB" id="415891at2"/>
<dbReference type="Pfam" id="PF23468">
    <property type="entry name" value="ARC6"/>
    <property type="match status" value="1"/>
</dbReference>
<dbReference type="Pfam" id="PF25515">
    <property type="entry name" value="Arm_PDR"/>
    <property type="match status" value="1"/>
</dbReference>
<dbReference type="Gene3D" id="1.10.287.110">
    <property type="entry name" value="DnaJ domain"/>
    <property type="match status" value="1"/>
</dbReference>
<keyword evidence="3" id="KW-1185">Reference proteome</keyword>
<dbReference type="InterPro" id="IPR025344">
    <property type="entry name" value="CDP1-like_IMS"/>
</dbReference>
<dbReference type="STRING" id="1453429.UCYN_07640"/>
<dbReference type="HOGENOM" id="CLU_364022_0_0_3"/>
<dbReference type="Proteomes" id="UP000001405">
    <property type="component" value="Chromosome"/>
</dbReference>
<dbReference type="InterPro" id="IPR001623">
    <property type="entry name" value="DnaJ_domain"/>
</dbReference>
<evidence type="ECO:0000313" key="3">
    <source>
        <dbReference type="Proteomes" id="UP000001405"/>
    </source>
</evidence>
<dbReference type="PATRIC" id="fig|713887.8.peg.713"/>
<dbReference type="PANTHER" id="PTHR33925">
    <property type="entry name" value="PLASTID DIVISION PROTEIN CDP1, CHLOROPLASTIC-RELATED"/>
    <property type="match status" value="1"/>
</dbReference>
<dbReference type="Pfam" id="PF13355">
    <property type="entry name" value="ARC6-like_IMS"/>
    <property type="match status" value="1"/>
</dbReference>
<dbReference type="RefSeq" id="WP_012954144.1">
    <property type="nucleotide sequence ID" value="NC_013771.1"/>
</dbReference>
<dbReference type="PANTHER" id="PTHR33925:SF1">
    <property type="entry name" value="PROTEIN ACCUMULATION AND REPLICATION OF CHLOROPLASTS 6, CHLOROPLASTIC"/>
    <property type="match status" value="1"/>
</dbReference>
<evidence type="ECO:0000313" key="2">
    <source>
        <dbReference type="EMBL" id="ADB95457.1"/>
    </source>
</evidence>
<proteinExistence type="predicted"/>
<dbReference type="Pfam" id="PF00226">
    <property type="entry name" value="DnaJ"/>
    <property type="match status" value="1"/>
</dbReference>